<proteinExistence type="predicted"/>
<name>A0A0J1BMK6_RHOIS</name>
<gene>
    <name evidence="1" type="ORF">RISK_000224</name>
</gene>
<keyword evidence="2" id="KW-1185">Reference proteome</keyword>
<dbReference type="EMBL" id="LECT01000003">
    <property type="protein sequence ID" value="KLU07707.1"/>
    <property type="molecule type" value="Genomic_DNA"/>
</dbReference>
<dbReference type="Proteomes" id="UP000036367">
    <property type="component" value="Unassembled WGS sequence"/>
</dbReference>
<reference evidence="1" key="1">
    <citation type="submission" date="2015-05" db="EMBL/GenBank/DDBJ databases">
        <title>Permanent draft genome of Rhodopirellula islandicus K833.</title>
        <authorList>
            <person name="Kizina J."/>
            <person name="Richter M."/>
            <person name="Glockner F.O."/>
            <person name="Harder J."/>
        </authorList>
    </citation>
    <scope>NUCLEOTIDE SEQUENCE [LARGE SCALE GENOMIC DNA]</scope>
    <source>
        <strain evidence="1">K833</strain>
    </source>
</reference>
<comment type="caution">
    <text evidence="1">The sequence shown here is derived from an EMBL/GenBank/DDBJ whole genome shotgun (WGS) entry which is preliminary data.</text>
</comment>
<evidence type="ECO:0000313" key="2">
    <source>
        <dbReference type="Proteomes" id="UP000036367"/>
    </source>
</evidence>
<organism evidence="1 2">
    <name type="scientific">Rhodopirellula islandica</name>
    <dbReference type="NCBI Taxonomy" id="595434"/>
    <lineage>
        <taxon>Bacteria</taxon>
        <taxon>Pseudomonadati</taxon>
        <taxon>Planctomycetota</taxon>
        <taxon>Planctomycetia</taxon>
        <taxon>Pirellulales</taxon>
        <taxon>Pirellulaceae</taxon>
        <taxon>Rhodopirellula</taxon>
    </lineage>
</organism>
<protein>
    <submittedName>
        <fullName evidence="1">Uncharacterized protein</fullName>
    </submittedName>
</protein>
<dbReference type="AlphaFoldDB" id="A0A0J1BMK6"/>
<sequence length="40" mass="4164">MGMRGALLTLRVSISAGLEAHRTGALASDGVIENCQFEMG</sequence>
<accession>A0A0J1BMK6</accession>
<evidence type="ECO:0000313" key="1">
    <source>
        <dbReference type="EMBL" id="KLU07707.1"/>
    </source>
</evidence>